<dbReference type="Proteomes" id="UP000199682">
    <property type="component" value="Unassembled WGS sequence"/>
</dbReference>
<name>A0A1G9DF70_9PSEU</name>
<accession>A0A1G9DF70</accession>
<evidence type="ECO:0000313" key="1">
    <source>
        <dbReference type="EMBL" id="SDK62444.1"/>
    </source>
</evidence>
<dbReference type="EMBL" id="FNET01000006">
    <property type="protein sequence ID" value="SDK62444.1"/>
    <property type="molecule type" value="Genomic_DNA"/>
</dbReference>
<reference evidence="2" key="1">
    <citation type="submission" date="2016-10" db="EMBL/GenBank/DDBJ databases">
        <authorList>
            <person name="Varghese N."/>
            <person name="Submissions S."/>
        </authorList>
    </citation>
    <scope>NUCLEOTIDE SEQUENCE [LARGE SCALE GENOMIC DNA]</scope>
    <source>
        <strain evidence="2">DSM 44796</strain>
    </source>
</reference>
<gene>
    <name evidence="1" type="ORF">SAMN04488074_106243</name>
</gene>
<dbReference type="AlphaFoldDB" id="A0A1G9DF70"/>
<protein>
    <submittedName>
        <fullName evidence="1">Uncharacterized protein</fullName>
    </submittedName>
</protein>
<proteinExistence type="predicted"/>
<evidence type="ECO:0000313" key="2">
    <source>
        <dbReference type="Proteomes" id="UP000199682"/>
    </source>
</evidence>
<organism evidence="1 2">
    <name type="scientific">Lentzea albidocapillata subsp. violacea</name>
    <dbReference type="NCBI Taxonomy" id="128104"/>
    <lineage>
        <taxon>Bacteria</taxon>
        <taxon>Bacillati</taxon>
        <taxon>Actinomycetota</taxon>
        <taxon>Actinomycetes</taxon>
        <taxon>Pseudonocardiales</taxon>
        <taxon>Pseudonocardiaceae</taxon>
        <taxon>Lentzea</taxon>
    </lineage>
</organism>
<sequence>MGRGDIVEARELATSSLRIKEKFNDLLGIAVSVELLALISVVTGSASNAALLLGGADRVRQSIGLPLFGSANLAASHNQCVALCRQALGPEQYEEHFSRGAAMTVPSVVAAAQS</sequence>